<dbReference type="EMBL" id="FPBO01000001">
    <property type="protein sequence ID" value="SFU29254.1"/>
    <property type="molecule type" value="Genomic_DNA"/>
</dbReference>
<evidence type="ECO:0000313" key="2">
    <source>
        <dbReference type="Proteomes" id="UP000199391"/>
    </source>
</evidence>
<reference evidence="2" key="1">
    <citation type="submission" date="2016-10" db="EMBL/GenBank/DDBJ databases">
        <authorList>
            <person name="Varghese N."/>
            <person name="Submissions S."/>
        </authorList>
    </citation>
    <scope>NUCLEOTIDE SEQUENCE [LARGE SCALE GENOMIC DNA]</scope>
    <source>
        <strain evidence="2">CGMCC 1.11014</strain>
    </source>
</reference>
<dbReference type="Proteomes" id="UP000199391">
    <property type="component" value="Unassembled WGS sequence"/>
</dbReference>
<keyword evidence="2" id="KW-1185">Reference proteome</keyword>
<proteinExistence type="predicted"/>
<evidence type="ECO:0000313" key="1">
    <source>
        <dbReference type="EMBL" id="SFU29254.1"/>
    </source>
</evidence>
<dbReference type="AlphaFoldDB" id="A0A1I7EZD1"/>
<dbReference type="OrthoDB" id="5183931at2"/>
<protein>
    <recommendedName>
        <fullName evidence="3">HEPN domain-containing protein</fullName>
    </recommendedName>
</protein>
<organism evidence="1 2">
    <name type="scientific">Pseudoduganella namucuonensis</name>
    <dbReference type="NCBI Taxonomy" id="1035707"/>
    <lineage>
        <taxon>Bacteria</taxon>
        <taxon>Pseudomonadati</taxon>
        <taxon>Pseudomonadota</taxon>
        <taxon>Betaproteobacteria</taxon>
        <taxon>Burkholderiales</taxon>
        <taxon>Oxalobacteraceae</taxon>
        <taxon>Telluria group</taxon>
        <taxon>Pseudoduganella</taxon>
    </lineage>
</organism>
<evidence type="ECO:0008006" key="3">
    <source>
        <dbReference type="Google" id="ProtNLM"/>
    </source>
</evidence>
<sequence>MNRYDFQRLSDIRIREAGVLLDAGCYAGSYYLAGYAVECALKACVAQTTRRYEFPNKALANQVHTRKLEVLLTAAGLAESMERMASVNKPLFANWERTLAWNETARYSLHIKAPEARKLYDACGMTENGVLPWLKIMW</sequence>
<dbReference type="STRING" id="1035707.SAMN05216552_1001263"/>
<accession>A0A1I7EZD1</accession>
<dbReference type="RefSeq" id="WP_093552663.1">
    <property type="nucleotide sequence ID" value="NZ_FPBO01000001.1"/>
</dbReference>
<gene>
    <name evidence="1" type="ORF">SAMN05216552_1001263</name>
</gene>
<name>A0A1I7EZD1_9BURK</name>